<evidence type="ECO:0000313" key="1">
    <source>
        <dbReference type="EMBL" id="MBA8954485.1"/>
    </source>
</evidence>
<dbReference type="Proteomes" id="UP000572680">
    <property type="component" value="Unassembled WGS sequence"/>
</dbReference>
<proteinExistence type="predicted"/>
<dbReference type="EMBL" id="JACJIA010000009">
    <property type="protein sequence ID" value="MBA8954485.1"/>
    <property type="molecule type" value="Genomic_DNA"/>
</dbReference>
<dbReference type="AlphaFoldDB" id="A0A7W3LUF0"/>
<accession>A0A7W3LUF0</accession>
<evidence type="ECO:0000313" key="2">
    <source>
        <dbReference type="Proteomes" id="UP000572680"/>
    </source>
</evidence>
<name>A0A7W3LUF0_ACTNM</name>
<organism evidence="1 2">
    <name type="scientific">Actinomadura namibiensis</name>
    <dbReference type="NCBI Taxonomy" id="182080"/>
    <lineage>
        <taxon>Bacteria</taxon>
        <taxon>Bacillati</taxon>
        <taxon>Actinomycetota</taxon>
        <taxon>Actinomycetes</taxon>
        <taxon>Streptosporangiales</taxon>
        <taxon>Thermomonosporaceae</taxon>
        <taxon>Actinomadura</taxon>
    </lineage>
</organism>
<sequence>MAQARTVEGKAISLGVARNGRLAGMHLPIWYAAWEYECCGPSLEPGTELSVDLVLEGFTAEPTDRGQPLGWRATASGAVEFVADLGRREPYPRADFGGVSSAVDGPVRTGRFQGTGLLWHHAHEDFGIGEPYRVVVRRVCCARQILRRTDPHTIEVTGHERPTEISGADDCPPHADFVLMAEVVGHGR</sequence>
<protein>
    <submittedName>
        <fullName evidence="1">Uncharacterized protein</fullName>
    </submittedName>
</protein>
<reference evidence="1 2" key="1">
    <citation type="submission" date="2020-08" db="EMBL/GenBank/DDBJ databases">
        <title>Genomic Encyclopedia of Type Strains, Phase IV (KMG-IV): sequencing the most valuable type-strain genomes for metagenomic binning, comparative biology and taxonomic classification.</title>
        <authorList>
            <person name="Goeker M."/>
        </authorList>
    </citation>
    <scope>NUCLEOTIDE SEQUENCE [LARGE SCALE GENOMIC DNA]</scope>
    <source>
        <strain evidence="1 2">DSM 44197</strain>
    </source>
</reference>
<comment type="caution">
    <text evidence="1">The sequence shown here is derived from an EMBL/GenBank/DDBJ whole genome shotgun (WGS) entry which is preliminary data.</text>
</comment>
<gene>
    <name evidence="1" type="ORF">HNR61_006142</name>
</gene>
<keyword evidence="2" id="KW-1185">Reference proteome</keyword>
<dbReference type="RefSeq" id="WP_182846554.1">
    <property type="nucleotide sequence ID" value="NZ_BAAALP010000021.1"/>
</dbReference>